<sequence>MEISEEQNHVLGTFNLDKGPCLGRGGSAQVVLASNRKDPSAKVAVKIISFESGKQAMVDQFHDEVSALRCLSHDRVMSLVTYASTPRQGFIVLKYYPHGTVDKSFPVESSVALGYVADVARALDYIHRLRIYHQDIKPANIFLDGDGRAALGDFGLARRLKDGEKKVTSWVSTCGFYGPETRTGRCMCPFKLDMYSLGVTMCLLVYRCFPLGLDPLTTTDQCRDVKPSYRKVLRHLLEPEPRLRLNASTFLRVASVLCPSRPPQ</sequence>
<proteinExistence type="inferred from homology"/>
<evidence type="ECO:0000259" key="5">
    <source>
        <dbReference type="PROSITE" id="PS50011"/>
    </source>
</evidence>
<dbReference type="InterPro" id="IPR000719">
    <property type="entry name" value="Prot_kinase_dom"/>
</dbReference>
<evidence type="ECO:0000313" key="6">
    <source>
        <dbReference type="Proteomes" id="UP000694888"/>
    </source>
</evidence>
<evidence type="ECO:0000313" key="7">
    <source>
        <dbReference type="RefSeq" id="XP_005110370.1"/>
    </source>
</evidence>
<feature type="binding site" evidence="3">
    <location>
        <position position="46"/>
    </location>
    <ligand>
        <name>ATP</name>
        <dbReference type="ChEBI" id="CHEBI:30616"/>
    </ligand>
</feature>
<comment type="similarity">
    <text evidence="4">Belongs to the protein kinase superfamily.</text>
</comment>
<dbReference type="PROSITE" id="PS00107">
    <property type="entry name" value="PROTEIN_KINASE_ATP"/>
    <property type="match status" value="1"/>
</dbReference>
<keyword evidence="4" id="KW-0723">Serine/threonine-protein kinase</keyword>
<gene>
    <name evidence="7" type="primary">LOC101857984</name>
</gene>
<evidence type="ECO:0000256" key="2">
    <source>
        <dbReference type="ARBA" id="ARBA00022840"/>
    </source>
</evidence>
<name>A0ABM0K776_APLCA</name>
<dbReference type="CDD" id="cd00180">
    <property type="entry name" value="PKc"/>
    <property type="match status" value="1"/>
</dbReference>
<dbReference type="GeneID" id="101857984"/>
<evidence type="ECO:0000256" key="4">
    <source>
        <dbReference type="RuleBase" id="RU000304"/>
    </source>
</evidence>
<dbReference type="SUPFAM" id="SSF56112">
    <property type="entry name" value="Protein kinase-like (PK-like)"/>
    <property type="match status" value="1"/>
</dbReference>
<accession>A0ABM0K776</accession>
<evidence type="ECO:0000256" key="3">
    <source>
        <dbReference type="PROSITE-ProRule" id="PRU10141"/>
    </source>
</evidence>
<dbReference type="RefSeq" id="XP_005110370.1">
    <property type="nucleotide sequence ID" value="XM_005110313.1"/>
</dbReference>
<protein>
    <submittedName>
        <fullName evidence="7">Probable LRR receptor-like serine/threonine-protein kinase RPK1</fullName>
    </submittedName>
</protein>
<keyword evidence="6" id="KW-1185">Reference proteome</keyword>
<dbReference type="PROSITE" id="PS50011">
    <property type="entry name" value="PROTEIN_KINASE_DOM"/>
    <property type="match status" value="1"/>
</dbReference>
<keyword evidence="4" id="KW-0418">Kinase</keyword>
<dbReference type="Gene3D" id="1.10.510.10">
    <property type="entry name" value="Transferase(Phosphotransferase) domain 1"/>
    <property type="match status" value="1"/>
</dbReference>
<evidence type="ECO:0000256" key="1">
    <source>
        <dbReference type="ARBA" id="ARBA00022741"/>
    </source>
</evidence>
<dbReference type="InterPro" id="IPR008271">
    <property type="entry name" value="Ser/Thr_kinase_AS"/>
</dbReference>
<dbReference type="PANTHER" id="PTHR24346">
    <property type="entry name" value="MAP/MICROTUBULE AFFINITY-REGULATING KINASE"/>
    <property type="match status" value="1"/>
</dbReference>
<keyword evidence="1 3" id="KW-0547">Nucleotide-binding</keyword>
<reference evidence="7" key="1">
    <citation type="submission" date="2025-08" db="UniProtKB">
        <authorList>
            <consortium name="RefSeq"/>
        </authorList>
    </citation>
    <scope>IDENTIFICATION</scope>
</reference>
<feature type="domain" description="Protein kinase" evidence="5">
    <location>
        <begin position="16"/>
        <end position="257"/>
    </location>
</feature>
<organism evidence="6 7">
    <name type="scientific">Aplysia californica</name>
    <name type="common">California sea hare</name>
    <dbReference type="NCBI Taxonomy" id="6500"/>
    <lineage>
        <taxon>Eukaryota</taxon>
        <taxon>Metazoa</taxon>
        <taxon>Spiralia</taxon>
        <taxon>Lophotrochozoa</taxon>
        <taxon>Mollusca</taxon>
        <taxon>Gastropoda</taxon>
        <taxon>Heterobranchia</taxon>
        <taxon>Euthyneura</taxon>
        <taxon>Tectipleura</taxon>
        <taxon>Aplysiida</taxon>
        <taxon>Aplysioidea</taxon>
        <taxon>Aplysiidae</taxon>
        <taxon>Aplysia</taxon>
    </lineage>
</organism>
<dbReference type="Pfam" id="PF00069">
    <property type="entry name" value="Pkinase"/>
    <property type="match status" value="1"/>
</dbReference>
<keyword evidence="4" id="KW-0808">Transferase</keyword>
<dbReference type="Proteomes" id="UP000694888">
    <property type="component" value="Unplaced"/>
</dbReference>
<dbReference type="SMART" id="SM00220">
    <property type="entry name" value="S_TKc"/>
    <property type="match status" value="1"/>
</dbReference>
<dbReference type="PROSITE" id="PS00108">
    <property type="entry name" value="PROTEIN_KINASE_ST"/>
    <property type="match status" value="1"/>
</dbReference>
<keyword evidence="2 3" id="KW-0067">ATP-binding</keyword>
<dbReference type="PANTHER" id="PTHR24346:SF30">
    <property type="entry name" value="MATERNAL EMBRYONIC LEUCINE ZIPPER KINASE"/>
    <property type="match status" value="1"/>
</dbReference>
<dbReference type="InterPro" id="IPR011009">
    <property type="entry name" value="Kinase-like_dom_sf"/>
</dbReference>
<dbReference type="InterPro" id="IPR017441">
    <property type="entry name" value="Protein_kinase_ATP_BS"/>
</dbReference>